<comment type="caution">
    <text evidence="1">The sequence shown here is derived from an EMBL/GenBank/DDBJ whole genome shotgun (WGS) entry which is preliminary data.</text>
</comment>
<proteinExistence type="predicted"/>
<dbReference type="EMBL" id="MU275913">
    <property type="protein sequence ID" value="KAI0046968.1"/>
    <property type="molecule type" value="Genomic_DNA"/>
</dbReference>
<protein>
    <submittedName>
        <fullName evidence="1">Uncharacterized protein</fullName>
    </submittedName>
</protein>
<accession>A0ACB8RS73</accession>
<dbReference type="Proteomes" id="UP000814033">
    <property type="component" value="Unassembled WGS sequence"/>
</dbReference>
<gene>
    <name evidence="1" type="ORF">FA95DRAFT_1291470</name>
</gene>
<evidence type="ECO:0000313" key="2">
    <source>
        <dbReference type="Proteomes" id="UP000814033"/>
    </source>
</evidence>
<name>A0ACB8RS73_9AGAM</name>
<organism evidence="1 2">
    <name type="scientific">Auriscalpium vulgare</name>
    <dbReference type="NCBI Taxonomy" id="40419"/>
    <lineage>
        <taxon>Eukaryota</taxon>
        <taxon>Fungi</taxon>
        <taxon>Dikarya</taxon>
        <taxon>Basidiomycota</taxon>
        <taxon>Agaricomycotina</taxon>
        <taxon>Agaricomycetes</taxon>
        <taxon>Russulales</taxon>
        <taxon>Auriscalpiaceae</taxon>
        <taxon>Auriscalpium</taxon>
    </lineage>
</organism>
<keyword evidence="2" id="KW-1185">Reference proteome</keyword>
<evidence type="ECO:0000313" key="1">
    <source>
        <dbReference type="EMBL" id="KAI0046968.1"/>
    </source>
</evidence>
<reference evidence="1" key="2">
    <citation type="journal article" date="2022" name="New Phytol.">
        <title>Evolutionary transition to the ectomycorrhizal habit in the genomes of a hyperdiverse lineage of mushroom-forming fungi.</title>
        <authorList>
            <person name="Looney B."/>
            <person name="Miyauchi S."/>
            <person name="Morin E."/>
            <person name="Drula E."/>
            <person name="Courty P.E."/>
            <person name="Kohler A."/>
            <person name="Kuo A."/>
            <person name="LaButti K."/>
            <person name="Pangilinan J."/>
            <person name="Lipzen A."/>
            <person name="Riley R."/>
            <person name="Andreopoulos W."/>
            <person name="He G."/>
            <person name="Johnson J."/>
            <person name="Nolan M."/>
            <person name="Tritt A."/>
            <person name="Barry K.W."/>
            <person name="Grigoriev I.V."/>
            <person name="Nagy L.G."/>
            <person name="Hibbett D."/>
            <person name="Henrissat B."/>
            <person name="Matheny P.B."/>
            <person name="Labbe J."/>
            <person name="Martin F.M."/>
        </authorList>
    </citation>
    <scope>NUCLEOTIDE SEQUENCE</scope>
    <source>
        <strain evidence="1">FP105234-sp</strain>
    </source>
</reference>
<sequence length="321" mass="36858">MADQPSSAQGRTEQAEEQSQRARLEEAEARAARYKQLSFDDGNIILQADTASFCVHRSILSLHSEVFRDMFAVGNSDGEETRDGVPVLRLPDQDDELYELLRALYLPQHINRTIPMDFGLSLILLKMSTKYMVNFVRQEIISRLIRCYPNSIRKYRTRRVRAEDKNHILALEAALQHDVPVILPTVFLNCCQMSLDDILDGISIADGSILHFTPSTLKVILRGRQKLLDLQRLWLADFMPKFTSQLHCKEVREGLAQVFVSKSMVESFDMFAPLSGEGLCRACKHDMAREWWIMRADIWRKVPECFGLRWESAPVAARVTR</sequence>
<reference evidence="1" key="1">
    <citation type="submission" date="2021-02" db="EMBL/GenBank/DDBJ databases">
        <authorList>
            <consortium name="DOE Joint Genome Institute"/>
            <person name="Ahrendt S."/>
            <person name="Looney B.P."/>
            <person name="Miyauchi S."/>
            <person name="Morin E."/>
            <person name="Drula E."/>
            <person name="Courty P.E."/>
            <person name="Chicoki N."/>
            <person name="Fauchery L."/>
            <person name="Kohler A."/>
            <person name="Kuo A."/>
            <person name="Labutti K."/>
            <person name="Pangilinan J."/>
            <person name="Lipzen A."/>
            <person name="Riley R."/>
            <person name="Andreopoulos W."/>
            <person name="He G."/>
            <person name="Johnson J."/>
            <person name="Barry K.W."/>
            <person name="Grigoriev I.V."/>
            <person name="Nagy L."/>
            <person name="Hibbett D."/>
            <person name="Henrissat B."/>
            <person name="Matheny P.B."/>
            <person name="Labbe J."/>
            <person name="Martin F."/>
        </authorList>
    </citation>
    <scope>NUCLEOTIDE SEQUENCE</scope>
    <source>
        <strain evidence="1">FP105234-sp</strain>
    </source>
</reference>